<dbReference type="Pfam" id="PF00096">
    <property type="entry name" value="zf-C2H2"/>
    <property type="match status" value="5"/>
</dbReference>
<keyword evidence="6" id="KW-0539">Nucleus</keyword>
<dbReference type="SMART" id="SM00355">
    <property type="entry name" value="ZnF_C2H2"/>
    <property type="match status" value="9"/>
</dbReference>
<evidence type="ECO:0000259" key="9">
    <source>
        <dbReference type="PROSITE" id="PS50157"/>
    </source>
</evidence>
<comment type="subcellular location">
    <subcellularLocation>
        <location evidence="1">Nucleus</location>
    </subcellularLocation>
</comment>
<dbReference type="GO" id="GO:0008270">
    <property type="term" value="F:zinc ion binding"/>
    <property type="evidence" value="ECO:0007669"/>
    <property type="project" value="UniProtKB-KW"/>
</dbReference>
<dbReference type="SUPFAM" id="SSF57667">
    <property type="entry name" value="beta-beta-alpha zinc fingers"/>
    <property type="match status" value="4"/>
</dbReference>
<keyword evidence="3" id="KW-0677">Repeat</keyword>
<proteinExistence type="predicted"/>
<organism evidence="10 11">
    <name type="scientific">Arctia plantaginis</name>
    <name type="common">Wood tiger moth</name>
    <name type="synonym">Phalaena plantaginis</name>
    <dbReference type="NCBI Taxonomy" id="874455"/>
    <lineage>
        <taxon>Eukaryota</taxon>
        <taxon>Metazoa</taxon>
        <taxon>Ecdysozoa</taxon>
        <taxon>Arthropoda</taxon>
        <taxon>Hexapoda</taxon>
        <taxon>Insecta</taxon>
        <taxon>Pterygota</taxon>
        <taxon>Neoptera</taxon>
        <taxon>Endopterygota</taxon>
        <taxon>Lepidoptera</taxon>
        <taxon>Glossata</taxon>
        <taxon>Ditrysia</taxon>
        <taxon>Noctuoidea</taxon>
        <taxon>Erebidae</taxon>
        <taxon>Arctiinae</taxon>
        <taxon>Arctia</taxon>
    </lineage>
</organism>
<dbReference type="EMBL" id="CADEBD010000293">
    <property type="protein sequence ID" value="CAB3233574.1"/>
    <property type="molecule type" value="Genomic_DNA"/>
</dbReference>
<dbReference type="OrthoDB" id="546450at2759"/>
<dbReference type="Gene3D" id="3.30.160.60">
    <property type="entry name" value="Classic Zinc Finger"/>
    <property type="match status" value="5"/>
</dbReference>
<dbReference type="PROSITE" id="PS00028">
    <property type="entry name" value="ZINC_FINGER_C2H2_1"/>
    <property type="match status" value="8"/>
</dbReference>
<evidence type="ECO:0000256" key="1">
    <source>
        <dbReference type="ARBA" id="ARBA00004123"/>
    </source>
</evidence>
<feature type="domain" description="C2H2-type" evidence="9">
    <location>
        <begin position="456"/>
        <end position="479"/>
    </location>
</feature>
<accession>A0A8S0ZLH0</accession>
<evidence type="ECO:0000256" key="4">
    <source>
        <dbReference type="ARBA" id="ARBA00022771"/>
    </source>
</evidence>
<evidence type="ECO:0000313" key="11">
    <source>
        <dbReference type="Proteomes" id="UP000494256"/>
    </source>
</evidence>
<evidence type="ECO:0000313" key="10">
    <source>
        <dbReference type="EMBL" id="CAB3233574.1"/>
    </source>
</evidence>
<dbReference type="PANTHER" id="PTHR24406">
    <property type="entry name" value="TRANSCRIPTIONAL REPRESSOR CTCFL-RELATED"/>
    <property type="match status" value="1"/>
</dbReference>
<dbReference type="AlphaFoldDB" id="A0A8S0ZLH0"/>
<dbReference type="Proteomes" id="UP000494256">
    <property type="component" value="Unassembled WGS sequence"/>
</dbReference>
<keyword evidence="5" id="KW-0862">Zinc</keyword>
<feature type="region of interest" description="Disordered" evidence="8">
    <location>
        <begin position="678"/>
        <end position="703"/>
    </location>
</feature>
<feature type="domain" description="C2H2-type" evidence="9">
    <location>
        <begin position="514"/>
        <end position="541"/>
    </location>
</feature>
<feature type="compositionally biased region" description="Basic and acidic residues" evidence="8">
    <location>
        <begin position="268"/>
        <end position="279"/>
    </location>
</feature>
<feature type="domain" description="C2H2-type" evidence="9">
    <location>
        <begin position="541"/>
        <end position="568"/>
    </location>
</feature>
<feature type="domain" description="C2H2-type" evidence="9">
    <location>
        <begin position="660"/>
        <end position="688"/>
    </location>
</feature>
<evidence type="ECO:0000256" key="2">
    <source>
        <dbReference type="ARBA" id="ARBA00022723"/>
    </source>
</evidence>
<evidence type="ECO:0000256" key="8">
    <source>
        <dbReference type="SAM" id="MobiDB-lite"/>
    </source>
</evidence>
<reference evidence="10 11" key="1">
    <citation type="submission" date="2020-04" db="EMBL/GenBank/DDBJ databases">
        <authorList>
            <person name="Wallbank WR R."/>
            <person name="Pardo Diaz C."/>
            <person name="Kozak K."/>
            <person name="Martin S."/>
            <person name="Jiggins C."/>
            <person name="Moest M."/>
            <person name="Warren A I."/>
            <person name="Byers J.R.P. K."/>
            <person name="Montejo-Kovacevich G."/>
            <person name="Yen C E."/>
        </authorList>
    </citation>
    <scope>NUCLEOTIDE SEQUENCE [LARGE SCALE GENOMIC DNA]</scope>
</reference>
<keyword evidence="2" id="KW-0479">Metal-binding</keyword>
<comment type="caution">
    <text evidence="10">The sequence shown here is derived from an EMBL/GenBank/DDBJ whole genome shotgun (WGS) entry which is preliminary data.</text>
</comment>
<feature type="compositionally biased region" description="Basic residues" evidence="8">
    <location>
        <begin position="678"/>
        <end position="692"/>
    </location>
</feature>
<dbReference type="GO" id="GO:0005634">
    <property type="term" value="C:nucleus"/>
    <property type="evidence" value="ECO:0007669"/>
    <property type="project" value="UniProtKB-SubCell"/>
</dbReference>
<name>A0A8S0ZLH0_ARCPL</name>
<dbReference type="InterPro" id="IPR013087">
    <property type="entry name" value="Znf_C2H2_type"/>
</dbReference>
<evidence type="ECO:0000256" key="6">
    <source>
        <dbReference type="ARBA" id="ARBA00023242"/>
    </source>
</evidence>
<evidence type="ECO:0000256" key="3">
    <source>
        <dbReference type="ARBA" id="ARBA00022737"/>
    </source>
</evidence>
<dbReference type="InterPro" id="IPR036236">
    <property type="entry name" value="Znf_C2H2_sf"/>
</dbReference>
<protein>
    <recommendedName>
        <fullName evidence="9">C2H2-type domain-containing protein</fullName>
    </recommendedName>
</protein>
<evidence type="ECO:0000256" key="5">
    <source>
        <dbReference type="ARBA" id="ARBA00022833"/>
    </source>
</evidence>
<dbReference type="PROSITE" id="PS50157">
    <property type="entry name" value="ZINC_FINGER_C2H2_2"/>
    <property type="match status" value="7"/>
</dbReference>
<keyword evidence="4 7" id="KW-0863">Zinc-finger</keyword>
<evidence type="ECO:0000256" key="7">
    <source>
        <dbReference type="PROSITE-ProRule" id="PRU00042"/>
    </source>
</evidence>
<gene>
    <name evidence="10" type="ORF">APLA_LOCUS6142</name>
</gene>
<feature type="region of interest" description="Disordered" evidence="8">
    <location>
        <begin position="267"/>
        <end position="288"/>
    </location>
</feature>
<feature type="domain" description="C2H2-type" evidence="9">
    <location>
        <begin position="600"/>
        <end position="628"/>
    </location>
</feature>
<feature type="domain" description="C2H2-type" evidence="9">
    <location>
        <begin position="629"/>
        <end position="657"/>
    </location>
</feature>
<sequence length="703" mass="80640">MLHNTGQYEPNETPMNMAAPVNMTPGSHMNIVSNINQLSKLGHGSTPEPSGPYGLGDYAVYHHQNFNMPSQIAQFPNHQYQHLGIPHNYSNHNPGSANEGSFQNGMLPMNLNIHNEHNAPMFSYEKKSNESVRPDVIKDQNIKKVALNIPQIPNKVLPKQPLFENDYLHNDPFHNPNHNLDLSMKPNPERIEISSSRRKKIENTVKLIENILINSSNTKPKPLVQQSINDIPNQVDCSKNLSKSSTNAVRTESNVPKNDALSLTLVDSRQDSNPKRENVTKSPAINYDDVGKSEMDELSDVEDVKPINITLGIVPQNVLVTTEKCVEIKIENASWTDTDYAQPFFRDCHSFQREHAIDFRIIDSDSSVAEALTAIQNTEVKSDACYECPHCCVLFKNPKRFLIHTKWHTFGLTNEKRTELLREREEKRNQRKEAKIIERMNAKEITDTKKVEGKTWPCKDCDKIFSAKGSLKNHRQRSHPTRVRECRVCHKSVVGWLSLRNHMATHAVESGVGFQCSECPKRFKYSHSLAKHSDTHLEKVHGCAHCPKKFGSQALLKMHMKTHERHSRGATFRCTYCAKGFFESYSLQVHERTHRNERPFLCEICNTSYGTNSSLKRHLKVSHSTSKPFECSICHRSFSTEPIRDRHEERVHSKPEDFKFPCKQCDCKYLKLKDLKKHISKAHPKNKRRKRPKSETEPEEDSE</sequence>
<dbReference type="InterPro" id="IPR050888">
    <property type="entry name" value="ZnF_C2H2-type_TF"/>
</dbReference>
<feature type="domain" description="C2H2-type" evidence="9">
    <location>
        <begin position="572"/>
        <end position="599"/>
    </location>
</feature>